<dbReference type="Gene3D" id="3.90.1720.10">
    <property type="entry name" value="endopeptidase domain like (from Nostoc punctiforme)"/>
    <property type="match status" value="1"/>
</dbReference>
<dbReference type="PROSITE" id="PS51935">
    <property type="entry name" value="NLPC_P60"/>
    <property type="match status" value="1"/>
</dbReference>
<keyword evidence="4" id="KW-0788">Thiol protease</keyword>
<evidence type="ECO:0000313" key="9">
    <source>
        <dbReference type="Proteomes" id="UP000612808"/>
    </source>
</evidence>
<keyword evidence="6" id="KW-0732">Signal</keyword>
<proteinExistence type="inferred from homology"/>
<gene>
    <name evidence="8" type="ORF">Aru02nite_09930</name>
</gene>
<dbReference type="InterPro" id="IPR038765">
    <property type="entry name" value="Papain-like_cys_pep_sf"/>
</dbReference>
<dbReference type="GO" id="GO:0008234">
    <property type="term" value="F:cysteine-type peptidase activity"/>
    <property type="evidence" value="ECO:0007669"/>
    <property type="project" value="UniProtKB-KW"/>
</dbReference>
<evidence type="ECO:0000256" key="3">
    <source>
        <dbReference type="ARBA" id="ARBA00022801"/>
    </source>
</evidence>
<accession>A0A8J3J4P8</accession>
<keyword evidence="9" id="KW-1185">Reference proteome</keyword>
<feature type="chain" id="PRO_5039242108" description="NlpC/P60 domain-containing protein" evidence="6">
    <location>
        <begin position="30"/>
        <end position="323"/>
    </location>
</feature>
<dbReference type="GO" id="GO:0006508">
    <property type="term" value="P:proteolysis"/>
    <property type="evidence" value="ECO:0007669"/>
    <property type="project" value="UniProtKB-KW"/>
</dbReference>
<comment type="caution">
    <text evidence="8">The sequence shown here is derived from an EMBL/GenBank/DDBJ whole genome shotgun (WGS) entry which is preliminary data.</text>
</comment>
<dbReference type="PANTHER" id="PTHR47359">
    <property type="entry name" value="PEPTIDOGLYCAN DL-ENDOPEPTIDASE CWLO"/>
    <property type="match status" value="1"/>
</dbReference>
<keyword evidence="5" id="KW-0175">Coiled coil</keyword>
<dbReference type="InterPro" id="IPR000064">
    <property type="entry name" value="NLP_P60_dom"/>
</dbReference>
<feature type="domain" description="NlpC/P60" evidence="7">
    <location>
        <begin position="205"/>
        <end position="323"/>
    </location>
</feature>
<sequence>MRVATGTTSRSAVVVLVAVLAAVTGLVTAAPVHADPAETERQLDATWNKLEKVGETYKQNEADLRRSQRAAAKLARQIKPLRDKVDAMYADIGVMAAAAYKGGDLRLVNSIMEHGSAGTMLDQVSTLDRIAADRHRKVAAYERAKRTLDAKKATLDRRIAADRVKAKRLKAQKARIEKQMKDLQAKRAREISATSGADYVPPYIPGAAGKAVRFAYAQLGKPYVWNTAGPDTYDCSGLTMAAWATVGVSMQHYTVSQYNAFPKVSRGELQPGDLLFWNNLQHEAMYVGNGYAIHAPTPGENVKVSSMSQLDYIGPYDGAVRPA</sequence>
<dbReference type="RefSeq" id="WP_203655214.1">
    <property type="nucleotide sequence ID" value="NZ_BAAAZM010000002.1"/>
</dbReference>
<dbReference type="Proteomes" id="UP000612808">
    <property type="component" value="Unassembled WGS sequence"/>
</dbReference>
<evidence type="ECO:0000256" key="5">
    <source>
        <dbReference type="SAM" id="Coils"/>
    </source>
</evidence>
<dbReference type="SUPFAM" id="SSF54001">
    <property type="entry name" value="Cysteine proteinases"/>
    <property type="match status" value="1"/>
</dbReference>
<keyword evidence="2" id="KW-0645">Protease</keyword>
<protein>
    <recommendedName>
        <fullName evidence="7">NlpC/P60 domain-containing protein</fullName>
    </recommendedName>
</protein>
<evidence type="ECO:0000313" key="8">
    <source>
        <dbReference type="EMBL" id="GID10104.1"/>
    </source>
</evidence>
<dbReference type="Gene3D" id="6.10.250.3150">
    <property type="match status" value="1"/>
</dbReference>
<dbReference type="EMBL" id="BOMB01000004">
    <property type="protein sequence ID" value="GID10104.1"/>
    <property type="molecule type" value="Genomic_DNA"/>
</dbReference>
<evidence type="ECO:0000256" key="2">
    <source>
        <dbReference type="ARBA" id="ARBA00022670"/>
    </source>
</evidence>
<name>A0A8J3J4P8_9ACTN</name>
<dbReference type="PANTHER" id="PTHR47359:SF3">
    <property type="entry name" value="NLP_P60 DOMAIN-CONTAINING PROTEIN-RELATED"/>
    <property type="match status" value="1"/>
</dbReference>
<feature type="signal peptide" evidence="6">
    <location>
        <begin position="1"/>
        <end position="29"/>
    </location>
</feature>
<evidence type="ECO:0000256" key="4">
    <source>
        <dbReference type="ARBA" id="ARBA00022807"/>
    </source>
</evidence>
<evidence type="ECO:0000256" key="1">
    <source>
        <dbReference type="ARBA" id="ARBA00007074"/>
    </source>
</evidence>
<evidence type="ECO:0000259" key="7">
    <source>
        <dbReference type="PROSITE" id="PS51935"/>
    </source>
</evidence>
<keyword evidence="3" id="KW-0378">Hydrolase</keyword>
<evidence type="ECO:0000256" key="6">
    <source>
        <dbReference type="SAM" id="SignalP"/>
    </source>
</evidence>
<dbReference type="Pfam" id="PF00877">
    <property type="entry name" value="NLPC_P60"/>
    <property type="match status" value="1"/>
</dbReference>
<reference evidence="8" key="1">
    <citation type="submission" date="2021-01" db="EMBL/GenBank/DDBJ databases">
        <title>Whole genome shotgun sequence of Actinocatenispora rupis NBRC 107355.</title>
        <authorList>
            <person name="Komaki H."/>
            <person name="Tamura T."/>
        </authorList>
    </citation>
    <scope>NUCLEOTIDE SEQUENCE</scope>
    <source>
        <strain evidence="8">NBRC 107355</strain>
    </source>
</reference>
<dbReference type="AlphaFoldDB" id="A0A8J3J4P8"/>
<organism evidence="8 9">
    <name type="scientific">Actinocatenispora rupis</name>
    <dbReference type="NCBI Taxonomy" id="519421"/>
    <lineage>
        <taxon>Bacteria</taxon>
        <taxon>Bacillati</taxon>
        <taxon>Actinomycetota</taxon>
        <taxon>Actinomycetes</taxon>
        <taxon>Micromonosporales</taxon>
        <taxon>Micromonosporaceae</taxon>
        <taxon>Actinocatenispora</taxon>
    </lineage>
</organism>
<feature type="coiled-coil region" evidence="5">
    <location>
        <begin position="159"/>
        <end position="193"/>
    </location>
</feature>
<comment type="similarity">
    <text evidence="1">Belongs to the peptidase C40 family.</text>
</comment>
<dbReference type="InterPro" id="IPR051794">
    <property type="entry name" value="PG_Endopeptidase_C40"/>
</dbReference>